<evidence type="ECO:0000256" key="1">
    <source>
        <dbReference type="ARBA" id="ARBA00002582"/>
    </source>
</evidence>
<feature type="compositionally biased region" description="Low complexity" evidence="9">
    <location>
        <begin position="1"/>
        <end position="18"/>
    </location>
</feature>
<feature type="region of interest" description="Disordered" evidence="9">
    <location>
        <begin position="187"/>
        <end position="239"/>
    </location>
</feature>
<feature type="non-terminal residue" evidence="11">
    <location>
        <position position="1"/>
    </location>
</feature>
<feature type="region of interest" description="Disordered" evidence="9">
    <location>
        <begin position="1"/>
        <end position="30"/>
    </location>
</feature>
<evidence type="ECO:0000256" key="10">
    <source>
        <dbReference type="SAM" id="Phobius"/>
    </source>
</evidence>
<feature type="compositionally biased region" description="Basic and acidic residues" evidence="9">
    <location>
        <begin position="212"/>
        <end position="239"/>
    </location>
</feature>
<keyword evidence="7 10" id="KW-1133">Transmembrane helix</keyword>
<evidence type="ECO:0000256" key="7">
    <source>
        <dbReference type="ARBA" id="ARBA00022989"/>
    </source>
</evidence>
<keyword evidence="6 10" id="KW-0812">Transmembrane</keyword>
<dbReference type="AlphaFoldDB" id="A0A371E9P1"/>
<comment type="similarity">
    <text evidence="4">Belongs to the oleosin family.</text>
</comment>
<keyword evidence="12" id="KW-1185">Reference proteome</keyword>
<feature type="transmembrane region" description="Helical" evidence="10">
    <location>
        <begin position="114"/>
        <end position="147"/>
    </location>
</feature>
<evidence type="ECO:0000313" key="11">
    <source>
        <dbReference type="EMBL" id="RDX62719.1"/>
    </source>
</evidence>
<sequence>MSNRNQAQAQPHQVQVHTTTDRYETGVVPPPRYEGGVIPPRYEGGVIAPRHESGVIQPRYEGGIKSSLYPAERGPSTSQVLAVLAGLPIGGILLLLAGLTLAGTLTGLAIATPLFILCSPVLVPATIIIGLSVAGILTSGAFGLTALSSFSWILNYIRETQGTVPEQLETAKLRLADAAGYVGQKTKEVGQKTKEVGQDIQSKAQDAQSKAQEARDAKEREAKEARDAKEAREAKRTTM</sequence>
<feature type="compositionally biased region" description="Low complexity" evidence="9">
    <location>
        <begin position="201"/>
        <end position="211"/>
    </location>
</feature>
<dbReference type="GO" id="GO:0012511">
    <property type="term" value="C:monolayer-surrounded lipid storage body"/>
    <property type="evidence" value="ECO:0007669"/>
    <property type="project" value="InterPro"/>
</dbReference>
<evidence type="ECO:0000256" key="6">
    <source>
        <dbReference type="ARBA" id="ARBA00022692"/>
    </source>
</evidence>
<dbReference type="GO" id="GO:0019915">
    <property type="term" value="P:lipid storage"/>
    <property type="evidence" value="ECO:0007669"/>
    <property type="project" value="TreeGrafter"/>
</dbReference>
<evidence type="ECO:0000256" key="4">
    <source>
        <dbReference type="ARBA" id="ARBA00010858"/>
    </source>
</evidence>
<proteinExistence type="inferred from homology"/>
<organism evidence="11 12">
    <name type="scientific">Mucuna pruriens</name>
    <name type="common">Velvet bean</name>
    <name type="synonym">Dolichos pruriens</name>
    <dbReference type="NCBI Taxonomy" id="157652"/>
    <lineage>
        <taxon>Eukaryota</taxon>
        <taxon>Viridiplantae</taxon>
        <taxon>Streptophyta</taxon>
        <taxon>Embryophyta</taxon>
        <taxon>Tracheophyta</taxon>
        <taxon>Spermatophyta</taxon>
        <taxon>Magnoliopsida</taxon>
        <taxon>eudicotyledons</taxon>
        <taxon>Gunneridae</taxon>
        <taxon>Pentapetalae</taxon>
        <taxon>rosids</taxon>
        <taxon>fabids</taxon>
        <taxon>Fabales</taxon>
        <taxon>Fabaceae</taxon>
        <taxon>Papilionoideae</taxon>
        <taxon>50 kb inversion clade</taxon>
        <taxon>NPAAA clade</taxon>
        <taxon>indigoferoid/millettioid clade</taxon>
        <taxon>Phaseoleae</taxon>
        <taxon>Mucuna</taxon>
    </lineage>
</organism>
<comment type="caution">
    <text evidence="11">The sequence shown here is derived from an EMBL/GenBank/DDBJ whole genome shotgun (WGS) entry which is preliminary data.</text>
</comment>
<keyword evidence="8 10" id="KW-0472">Membrane</keyword>
<comment type="function">
    <text evidence="1">May have a structural role to stabilize the lipid body during desiccation of the seed by preventing coalescence of the oil. Probably interacts with both lipid and phospholipid moieties of lipid bodies. May also provide recognition signals for specific lipase anchorage in lipolysis during seedling growth.</text>
</comment>
<dbReference type="EMBL" id="QJKJ01015317">
    <property type="protein sequence ID" value="RDX62719.1"/>
    <property type="molecule type" value="Genomic_DNA"/>
</dbReference>
<dbReference type="InterPro" id="IPR000136">
    <property type="entry name" value="Oleosin"/>
</dbReference>
<reference evidence="11" key="1">
    <citation type="submission" date="2018-05" db="EMBL/GenBank/DDBJ databases">
        <title>Draft genome of Mucuna pruriens seed.</title>
        <authorList>
            <person name="Nnadi N.E."/>
            <person name="Vos R."/>
            <person name="Hasami M.H."/>
            <person name="Devisetty U.K."/>
            <person name="Aguiy J.C."/>
        </authorList>
    </citation>
    <scope>NUCLEOTIDE SEQUENCE [LARGE SCALE GENOMIC DNA]</scope>
    <source>
        <strain evidence="11">JCA_2017</strain>
    </source>
</reference>
<feature type="transmembrane region" description="Helical" evidence="10">
    <location>
        <begin position="80"/>
        <end position="102"/>
    </location>
</feature>
<evidence type="ECO:0000256" key="3">
    <source>
        <dbReference type="ARBA" id="ARBA00004502"/>
    </source>
</evidence>
<keyword evidence="5" id="KW-0551">Lipid droplet</keyword>
<gene>
    <name evidence="11" type="ORF">CR513_58915</name>
</gene>
<comment type="subcellular location">
    <subcellularLocation>
        <location evidence="3">Lipid droplet</location>
    </subcellularLocation>
    <subcellularLocation>
        <location evidence="2">Membrane</location>
        <topology evidence="2">Multi-pass membrane protein</topology>
    </subcellularLocation>
</comment>
<dbReference type="STRING" id="157652.A0A371E9P1"/>
<evidence type="ECO:0000256" key="2">
    <source>
        <dbReference type="ARBA" id="ARBA00004141"/>
    </source>
</evidence>
<accession>A0A371E9P1</accession>
<evidence type="ECO:0000256" key="9">
    <source>
        <dbReference type="SAM" id="MobiDB-lite"/>
    </source>
</evidence>
<dbReference type="PANTHER" id="PTHR33203:SF44">
    <property type="entry name" value="OLEOSIN 20.3 KDA"/>
    <property type="match status" value="1"/>
</dbReference>
<dbReference type="GO" id="GO:0050826">
    <property type="term" value="P:response to freezing"/>
    <property type="evidence" value="ECO:0007669"/>
    <property type="project" value="TreeGrafter"/>
</dbReference>
<feature type="compositionally biased region" description="Basic and acidic residues" evidence="9">
    <location>
        <begin position="187"/>
        <end position="197"/>
    </location>
</feature>
<dbReference type="Pfam" id="PF01277">
    <property type="entry name" value="Oleosin"/>
    <property type="match status" value="1"/>
</dbReference>
<dbReference type="GO" id="GO:0010344">
    <property type="term" value="P:seed oilbody biogenesis"/>
    <property type="evidence" value="ECO:0007669"/>
    <property type="project" value="TreeGrafter"/>
</dbReference>
<name>A0A371E9P1_MUCPR</name>
<dbReference type="PANTHER" id="PTHR33203">
    <property type="entry name" value="OLEOSIN"/>
    <property type="match status" value="1"/>
</dbReference>
<evidence type="ECO:0000256" key="5">
    <source>
        <dbReference type="ARBA" id="ARBA00022677"/>
    </source>
</evidence>
<dbReference type="OrthoDB" id="1929188at2759"/>
<evidence type="ECO:0008006" key="13">
    <source>
        <dbReference type="Google" id="ProtNLM"/>
    </source>
</evidence>
<dbReference type="Proteomes" id="UP000257109">
    <property type="component" value="Unassembled WGS sequence"/>
</dbReference>
<dbReference type="GO" id="GO:0016020">
    <property type="term" value="C:membrane"/>
    <property type="evidence" value="ECO:0007669"/>
    <property type="project" value="UniProtKB-SubCell"/>
</dbReference>
<evidence type="ECO:0000256" key="8">
    <source>
        <dbReference type="ARBA" id="ARBA00023136"/>
    </source>
</evidence>
<protein>
    <recommendedName>
        <fullName evidence="13">Oleosin</fullName>
    </recommendedName>
</protein>
<evidence type="ECO:0000313" key="12">
    <source>
        <dbReference type="Proteomes" id="UP000257109"/>
    </source>
</evidence>